<dbReference type="GO" id="GO:0005737">
    <property type="term" value="C:cytoplasm"/>
    <property type="evidence" value="ECO:0007669"/>
    <property type="project" value="TreeGrafter"/>
</dbReference>
<evidence type="ECO:0000256" key="3">
    <source>
        <dbReference type="ARBA" id="ARBA00023315"/>
    </source>
</evidence>
<dbReference type="PANTHER" id="PTHR43178">
    <property type="entry name" value="DIHYDROLIPOAMIDE ACETYLTRANSFERASE COMPONENT OF PYRUVATE DEHYDROGENASE COMPLEX"/>
    <property type="match status" value="1"/>
</dbReference>
<evidence type="ECO:0000256" key="2">
    <source>
        <dbReference type="ARBA" id="ARBA00022679"/>
    </source>
</evidence>
<dbReference type="AlphaFoldDB" id="A0A8J8BEE6"/>
<dbReference type="GO" id="GO:0031405">
    <property type="term" value="F:lipoic acid binding"/>
    <property type="evidence" value="ECO:0007669"/>
    <property type="project" value="TreeGrafter"/>
</dbReference>
<evidence type="ECO:0000259" key="5">
    <source>
        <dbReference type="Pfam" id="PF00198"/>
    </source>
</evidence>
<dbReference type="InterPro" id="IPR023213">
    <property type="entry name" value="CAT-like_dom_sf"/>
</dbReference>
<keyword evidence="2" id="KW-0808">Transferase</keyword>
<feature type="compositionally biased region" description="Low complexity" evidence="4">
    <location>
        <begin position="1"/>
        <end position="16"/>
    </location>
</feature>
<organism evidence="6 7">
    <name type="scientific">Actinocrinis puniceicyclus</name>
    <dbReference type="NCBI Taxonomy" id="977794"/>
    <lineage>
        <taxon>Bacteria</taxon>
        <taxon>Bacillati</taxon>
        <taxon>Actinomycetota</taxon>
        <taxon>Actinomycetes</taxon>
        <taxon>Catenulisporales</taxon>
        <taxon>Actinospicaceae</taxon>
        <taxon>Actinocrinis</taxon>
    </lineage>
</organism>
<proteinExistence type="predicted"/>
<accession>A0A8J8BEE6</accession>
<keyword evidence="7" id="KW-1185">Reference proteome</keyword>
<evidence type="ECO:0000256" key="4">
    <source>
        <dbReference type="SAM" id="MobiDB-lite"/>
    </source>
</evidence>
<evidence type="ECO:0000313" key="6">
    <source>
        <dbReference type="EMBL" id="MBS2963684.1"/>
    </source>
</evidence>
<sequence length="312" mass="32813">MSAAGNASTRTSTSSGTGTGTGTGTASTARDAPAVTIRALPRQRRHTLHFLAGLRDFAPVFLDTEVDMGAVLEHRAAARADQHSYSVSGYVLHTAARVLAAHPEANGAIRGRLRPRVARYGTVNGKLAFDRTLGGVRVVLTAVLPDLANCSLDEIQQQVDRLRDGDPEQLKEFAGARMLHKLPVPNGRLLSRMATRPLRRRAALLGTFAVSSLGHRPIDGFYSIGGTTVTLGLGQIAQRPVARGSAVVIAPVLRLSLTFDHRVIDGAEAADVLAEIKTGLENFPAVPDAGHPAPPATREPAAAGAEKAASRS</sequence>
<dbReference type="GO" id="GO:0016407">
    <property type="term" value="F:acetyltransferase activity"/>
    <property type="evidence" value="ECO:0007669"/>
    <property type="project" value="TreeGrafter"/>
</dbReference>
<dbReference type="Gene3D" id="3.30.559.10">
    <property type="entry name" value="Chloramphenicol acetyltransferase-like domain"/>
    <property type="match status" value="1"/>
</dbReference>
<keyword evidence="3" id="KW-0012">Acyltransferase</keyword>
<gene>
    <name evidence="6" type="ORF">KGA66_11535</name>
</gene>
<evidence type="ECO:0000313" key="7">
    <source>
        <dbReference type="Proteomes" id="UP000677913"/>
    </source>
</evidence>
<evidence type="ECO:0000256" key="1">
    <source>
        <dbReference type="ARBA" id="ARBA00001938"/>
    </source>
</evidence>
<comment type="caution">
    <text evidence="6">The sequence shown here is derived from an EMBL/GenBank/DDBJ whole genome shotgun (WGS) entry which is preliminary data.</text>
</comment>
<name>A0A8J8BEE6_9ACTN</name>
<dbReference type="InterPro" id="IPR001078">
    <property type="entry name" value="2-oxoacid_DH_actylTfrase"/>
</dbReference>
<dbReference type="Proteomes" id="UP000677913">
    <property type="component" value="Unassembled WGS sequence"/>
</dbReference>
<comment type="cofactor">
    <cofactor evidence="1">
        <name>(R)-lipoate</name>
        <dbReference type="ChEBI" id="CHEBI:83088"/>
    </cofactor>
</comment>
<dbReference type="InterPro" id="IPR050743">
    <property type="entry name" value="2-oxoacid_DH_E2_comp"/>
</dbReference>
<dbReference type="Pfam" id="PF00198">
    <property type="entry name" value="2-oxoacid_dh"/>
    <property type="match status" value="1"/>
</dbReference>
<feature type="region of interest" description="Disordered" evidence="4">
    <location>
        <begin position="1"/>
        <end position="34"/>
    </location>
</feature>
<feature type="domain" description="2-oxoacid dehydrogenase acyltransferase catalytic" evidence="5">
    <location>
        <begin position="206"/>
        <end position="283"/>
    </location>
</feature>
<feature type="region of interest" description="Disordered" evidence="4">
    <location>
        <begin position="284"/>
        <end position="312"/>
    </location>
</feature>
<reference evidence="6" key="1">
    <citation type="submission" date="2021-04" db="EMBL/GenBank/DDBJ databases">
        <title>Genome based classification of Actinospica acidithermotolerans sp. nov., an actinobacterium isolated from an Indonesian hot spring.</title>
        <authorList>
            <person name="Kusuma A.B."/>
            <person name="Putra K.E."/>
            <person name="Nafisah S."/>
            <person name="Loh J."/>
            <person name="Nouioui I."/>
            <person name="Goodfellow M."/>
        </authorList>
    </citation>
    <scope>NUCLEOTIDE SEQUENCE</scope>
    <source>
        <strain evidence="6">DSM 45618</strain>
    </source>
</reference>
<dbReference type="EMBL" id="JAGSXH010000032">
    <property type="protein sequence ID" value="MBS2963684.1"/>
    <property type="molecule type" value="Genomic_DNA"/>
</dbReference>
<dbReference type="SUPFAM" id="SSF52777">
    <property type="entry name" value="CoA-dependent acyltransferases"/>
    <property type="match status" value="1"/>
</dbReference>
<dbReference type="PANTHER" id="PTHR43178:SF5">
    <property type="entry name" value="LIPOAMIDE ACYLTRANSFERASE COMPONENT OF BRANCHED-CHAIN ALPHA-KETO ACID DEHYDROGENASE COMPLEX, MITOCHONDRIAL"/>
    <property type="match status" value="1"/>
</dbReference>
<feature type="compositionally biased region" description="Low complexity" evidence="4">
    <location>
        <begin position="298"/>
        <end position="312"/>
    </location>
</feature>
<protein>
    <submittedName>
        <fullName evidence="6">2-oxo acid dehydrogenase subunit E2</fullName>
    </submittedName>
</protein>